<organism evidence="2 3">
    <name type="scientific">Rhodotorula diobovata</name>
    <dbReference type="NCBI Taxonomy" id="5288"/>
    <lineage>
        <taxon>Eukaryota</taxon>
        <taxon>Fungi</taxon>
        <taxon>Dikarya</taxon>
        <taxon>Basidiomycota</taxon>
        <taxon>Pucciniomycotina</taxon>
        <taxon>Microbotryomycetes</taxon>
        <taxon>Sporidiobolales</taxon>
        <taxon>Sporidiobolaceae</taxon>
        <taxon>Rhodotorula</taxon>
    </lineage>
</organism>
<gene>
    <name evidence="2" type="ORF">DMC30DRAFT_282433</name>
</gene>
<dbReference type="OrthoDB" id="14339at2759"/>
<evidence type="ECO:0000313" key="3">
    <source>
        <dbReference type="Proteomes" id="UP000311382"/>
    </source>
</evidence>
<feature type="region of interest" description="Disordered" evidence="1">
    <location>
        <begin position="226"/>
        <end position="257"/>
    </location>
</feature>
<feature type="region of interest" description="Disordered" evidence="1">
    <location>
        <begin position="143"/>
        <end position="167"/>
    </location>
</feature>
<dbReference type="AlphaFoldDB" id="A0A5C5FU79"/>
<dbReference type="PANTHER" id="PTHR37332:SF1">
    <property type="entry name" value="ELMO DOMAIN-CONTAINING PROTEIN"/>
    <property type="match status" value="1"/>
</dbReference>
<comment type="caution">
    <text evidence="2">The sequence shown here is derived from an EMBL/GenBank/DDBJ whole genome shotgun (WGS) entry which is preliminary data.</text>
</comment>
<evidence type="ECO:0000313" key="2">
    <source>
        <dbReference type="EMBL" id="TNY19899.1"/>
    </source>
</evidence>
<accession>A0A5C5FU79</accession>
<proteinExistence type="predicted"/>
<dbReference type="EMBL" id="SOZI01000081">
    <property type="protein sequence ID" value="TNY19899.1"/>
    <property type="molecule type" value="Genomic_DNA"/>
</dbReference>
<dbReference type="PANTHER" id="PTHR37332">
    <property type="entry name" value="EXPRESSED PROTEIN"/>
    <property type="match status" value="1"/>
</dbReference>
<keyword evidence="3" id="KW-1185">Reference proteome</keyword>
<reference evidence="2 3" key="1">
    <citation type="submission" date="2019-03" db="EMBL/GenBank/DDBJ databases">
        <title>Rhodosporidium diobovatum UCD-FST 08-225 genome sequencing, assembly, and annotation.</title>
        <authorList>
            <person name="Fakankun I.U."/>
            <person name="Fristensky B."/>
            <person name="Levin D.B."/>
        </authorList>
    </citation>
    <scope>NUCLEOTIDE SEQUENCE [LARGE SCALE GENOMIC DNA]</scope>
    <source>
        <strain evidence="2 3">UCD-FST 08-225</strain>
    </source>
</reference>
<dbReference type="STRING" id="5288.A0A5C5FU79"/>
<dbReference type="Proteomes" id="UP000311382">
    <property type="component" value="Unassembled WGS sequence"/>
</dbReference>
<evidence type="ECO:0000256" key="1">
    <source>
        <dbReference type="SAM" id="MobiDB-lite"/>
    </source>
</evidence>
<name>A0A5C5FU79_9BASI</name>
<sequence length="316" mass="32579">MSSSSAGGGAGIASSSAYSNGSGGVGSVPNVPGTSLGTTLDGLRVLVAKRITAWTYLKNAGEGRVYWFNTVLLTTEDLRSSFSNDKMRNRTTRFAVLGMSLSALLDVAPAHDFLRGLLSLTQEFEAVPEDRYGGKNDVRTQQQKSLFKVGSRSRRGGGAASAANGGADFSMGLPQEGGEASFLFTPNIPFELDYFQVLITTCELLIETYTKISTYLGGGGSASSQSQSQSAAAGLFPSPPGSGSRGSAMSPAGPGAGADAGSAGLSQALADVVYKVDGRLKKLVALLSKEIDLLARQAIKAELDSLSGGGLLDLLE</sequence>
<protein>
    <submittedName>
        <fullName evidence="2">Uncharacterized protein</fullName>
    </submittedName>
</protein>